<keyword evidence="2" id="KW-0732">Signal</keyword>
<sequence>MWKKAVPAVVMCSFLLVGCNTNKTVPTKNETPMQDIREGVDRVNPNLTTPEVNTPSPGTYNKGMNGTNDTNGMNGTNGTNGMNGVNGNKGVNNVGPNVVPDGEVMNETTVPNTDVIKEDVKVKTK</sequence>
<name>A0A5J6SMF0_9BACI</name>
<proteinExistence type="predicted"/>
<dbReference type="EMBL" id="CP031223">
    <property type="protein sequence ID" value="QFF97954.1"/>
    <property type="molecule type" value="Genomic_DNA"/>
</dbReference>
<organism evidence="3 4">
    <name type="scientific">Psychrobacillus glaciei</name>
    <dbReference type="NCBI Taxonomy" id="2283160"/>
    <lineage>
        <taxon>Bacteria</taxon>
        <taxon>Bacillati</taxon>
        <taxon>Bacillota</taxon>
        <taxon>Bacilli</taxon>
        <taxon>Bacillales</taxon>
        <taxon>Bacillaceae</taxon>
        <taxon>Psychrobacillus</taxon>
    </lineage>
</organism>
<reference evidence="3 4" key="1">
    <citation type="submission" date="2018-07" db="EMBL/GenBank/DDBJ databases">
        <title>Complete genome sequence of Psychrobacillus sp. PB01, isolated from iceberg, and comparative genome analysis of Psychrobacillus strains.</title>
        <authorList>
            <person name="Lee P.C."/>
        </authorList>
    </citation>
    <scope>NUCLEOTIDE SEQUENCE [LARGE SCALE GENOMIC DNA]</scope>
    <source>
        <strain evidence="3 4">PB01</strain>
    </source>
</reference>
<evidence type="ECO:0000256" key="1">
    <source>
        <dbReference type="SAM" id="MobiDB-lite"/>
    </source>
</evidence>
<feature type="signal peptide" evidence="2">
    <location>
        <begin position="1"/>
        <end position="19"/>
    </location>
</feature>
<dbReference type="Proteomes" id="UP000325517">
    <property type="component" value="Chromosome"/>
</dbReference>
<evidence type="ECO:0000256" key="2">
    <source>
        <dbReference type="SAM" id="SignalP"/>
    </source>
</evidence>
<dbReference type="OrthoDB" id="2974788at2"/>
<feature type="chain" id="PRO_5038561268" description="Collagen-like protein" evidence="2">
    <location>
        <begin position="20"/>
        <end position="125"/>
    </location>
</feature>
<gene>
    <name evidence="3" type="ORF">PB01_03495</name>
</gene>
<dbReference type="RefSeq" id="WP_151698899.1">
    <property type="nucleotide sequence ID" value="NZ_CP031223.1"/>
</dbReference>
<keyword evidence="4" id="KW-1185">Reference proteome</keyword>
<feature type="region of interest" description="Disordered" evidence="1">
    <location>
        <begin position="28"/>
        <end position="112"/>
    </location>
</feature>
<evidence type="ECO:0000313" key="4">
    <source>
        <dbReference type="Proteomes" id="UP000325517"/>
    </source>
</evidence>
<dbReference type="KEGG" id="psyo:PB01_03495"/>
<protein>
    <recommendedName>
        <fullName evidence="5">Collagen-like protein</fullName>
    </recommendedName>
</protein>
<feature type="compositionally biased region" description="Low complexity" evidence="1">
    <location>
        <begin position="61"/>
        <end position="102"/>
    </location>
</feature>
<dbReference type="PROSITE" id="PS51257">
    <property type="entry name" value="PROKAR_LIPOPROTEIN"/>
    <property type="match status" value="1"/>
</dbReference>
<dbReference type="AlphaFoldDB" id="A0A5J6SMF0"/>
<feature type="compositionally biased region" description="Polar residues" evidence="1">
    <location>
        <begin position="45"/>
        <end position="59"/>
    </location>
</feature>
<evidence type="ECO:0000313" key="3">
    <source>
        <dbReference type="EMBL" id="QFF97954.1"/>
    </source>
</evidence>
<evidence type="ECO:0008006" key="5">
    <source>
        <dbReference type="Google" id="ProtNLM"/>
    </source>
</evidence>
<accession>A0A5J6SMF0</accession>